<accession>A0A743PKX9</accession>
<reference evidence="1" key="2">
    <citation type="submission" date="2020-02" db="EMBL/GenBank/DDBJ databases">
        <authorList>
            <consortium name="NCBI Pathogen Detection Project"/>
        </authorList>
    </citation>
    <scope>NUCLEOTIDE SEQUENCE</scope>
    <source>
        <strain evidence="1">MA.CK_00/00001968</strain>
    </source>
</reference>
<dbReference type="EMBL" id="DAAUQX010000118">
    <property type="protein sequence ID" value="HAF2131272.1"/>
    <property type="molecule type" value="Genomic_DNA"/>
</dbReference>
<reference evidence="1" key="1">
    <citation type="journal article" date="2018" name="Genome Biol.">
        <title>SKESA: strategic k-mer extension for scrupulous assemblies.</title>
        <authorList>
            <person name="Souvorov A."/>
            <person name="Agarwala R."/>
            <person name="Lipman D.J."/>
        </authorList>
    </citation>
    <scope>NUCLEOTIDE SEQUENCE</scope>
    <source>
        <strain evidence="1">MA.CK_00/00001968</strain>
    </source>
</reference>
<name>A0A743PKX9_SALER</name>
<protein>
    <submittedName>
        <fullName evidence="1">AlpA family phage regulatory protein</fullName>
    </submittedName>
</protein>
<organism evidence="1">
    <name type="scientific">Salmonella enterica</name>
    <name type="common">Salmonella choleraesuis</name>
    <dbReference type="NCBI Taxonomy" id="28901"/>
    <lineage>
        <taxon>Bacteria</taxon>
        <taxon>Pseudomonadati</taxon>
        <taxon>Pseudomonadota</taxon>
        <taxon>Gammaproteobacteria</taxon>
        <taxon>Enterobacterales</taxon>
        <taxon>Enterobacteriaceae</taxon>
        <taxon>Salmonella</taxon>
    </lineage>
</organism>
<sequence length="81" mass="9653">MKEFKFMSKSELELIPDLERMIREPECRWLSGLSLNSRSRMEKKSEFPKRLHLGGKTVGWRLSEVQAWIKGEWKPEDSQTE</sequence>
<dbReference type="InterPro" id="IPR010260">
    <property type="entry name" value="AlpA"/>
</dbReference>
<dbReference type="Pfam" id="PF05930">
    <property type="entry name" value="Phage_AlpA"/>
    <property type="match status" value="1"/>
</dbReference>
<evidence type="ECO:0000313" key="1">
    <source>
        <dbReference type="EMBL" id="HAF2131272.1"/>
    </source>
</evidence>
<dbReference type="AlphaFoldDB" id="A0A743PKX9"/>
<gene>
    <name evidence="1" type="ORF">G9F27_005637</name>
</gene>
<proteinExistence type="predicted"/>
<dbReference type="Gene3D" id="1.10.238.160">
    <property type="match status" value="1"/>
</dbReference>
<comment type="caution">
    <text evidence="1">The sequence shown here is derived from an EMBL/GenBank/DDBJ whole genome shotgun (WGS) entry which is preliminary data.</text>
</comment>